<dbReference type="SMART" id="SM00304">
    <property type="entry name" value="HAMP"/>
    <property type="match status" value="1"/>
</dbReference>
<dbReference type="RefSeq" id="WP_054533557.1">
    <property type="nucleotide sequence ID" value="NZ_LGKP01000011.1"/>
</dbReference>
<evidence type="ECO:0000256" key="1">
    <source>
        <dbReference type="ARBA" id="ARBA00004651"/>
    </source>
</evidence>
<dbReference type="SUPFAM" id="SSF158472">
    <property type="entry name" value="HAMP domain-like"/>
    <property type="match status" value="1"/>
</dbReference>
<protein>
    <recommendedName>
        <fullName evidence="9">HAMP domain-containing protein</fullName>
    </recommendedName>
</protein>
<evidence type="ECO:0000256" key="5">
    <source>
        <dbReference type="ARBA" id="ARBA00022989"/>
    </source>
</evidence>
<comment type="subcellular location">
    <subcellularLocation>
        <location evidence="1">Cell membrane</location>
        <topology evidence="1">Multi-pass membrane protein</topology>
    </subcellularLocation>
</comment>
<dbReference type="STRING" id="70996.SE18_06185"/>
<dbReference type="CDD" id="cd06225">
    <property type="entry name" value="HAMP"/>
    <property type="match status" value="1"/>
</dbReference>
<feature type="domain" description="HAMP" evidence="9">
    <location>
        <begin position="317"/>
        <end position="369"/>
    </location>
</feature>
<dbReference type="Pfam" id="PF02743">
    <property type="entry name" value="dCache_1"/>
    <property type="match status" value="1"/>
</dbReference>
<dbReference type="PROSITE" id="PS50885">
    <property type="entry name" value="HAMP"/>
    <property type="match status" value="1"/>
</dbReference>
<keyword evidence="6 8" id="KW-0472">Membrane</keyword>
<dbReference type="InterPro" id="IPR036457">
    <property type="entry name" value="PPM-type-like_dom_sf"/>
</dbReference>
<dbReference type="Gene3D" id="3.30.450.20">
    <property type="entry name" value="PAS domain"/>
    <property type="match status" value="1"/>
</dbReference>
<feature type="coiled-coil region" evidence="7">
    <location>
        <begin position="354"/>
        <end position="381"/>
    </location>
</feature>
<sequence length="643" mass="71496">MVRRLIKRSLVARLVAMFCLVATLAVSLLGLTAYWLGRRVIEQSVIERLSIATSLKEQEIERWVDDQRKEVQLLAGLPLVRSNASMLANAKLVSPEANSAYDTLSTYLRSVVKNQTKFDEIFVLNQVGRVIFSTDPLHEGTIITGLQYTSVAQFGLYIENIYPNDADIPTMTIASPLFDRDNNVYAILAANVNLSRLDDILVQRVGLGRSSETYLVDSKQRFVSSKRFGRPGMPIVVDSYGIQQALARQNGVAKYQNYAGEAVVGVYHWLEGRDLILLSEVTQAEAFAPARELSIVIVTIGLVLEGLALLAVFALMRQVVVPVAQLTEAAVQVAEGNLQQADLPARDDELGLLIRSFTRMTKQLRANREQLEDQVALRTNELRLAYQQLVQLTDQLQEKNDYLQQGLKLAHDIQIGLLSQRPPWNPDILRANAYSLPSAEVGGDFYSFVDLGNGRVGMAIGDISGKGVGAALMMALVSSTLEERAREGSSPAVLLQTLNTLLIERLKANRMNAAVLYAVYDQANARLEIANAGMVMPYLLRAGLLEEIEVVGLPIGSRPDVRYHEISIQLKPDDHVVFVSDGVVEARNPTNQMLGFELLTTMLAGYRHWPAIEPYHEHLFKQISNFMAERTPVDDITILWLQR</sequence>
<dbReference type="InterPro" id="IPR029151">
    <property type="entry name" value="Sensor-like_sf"/>
</dbReference>
<keyword evidence="4" id="KW-0378">Hydrolase</keyword>
<dbReference type="Proteomes" id="UP000050277">
    <property type="component" value="Unassembled WGS sequence"/>
</dbReference>
<dbReference type="SUPFAM" id="SSF103190">
    <property type="entry name" value="Sensory domain-like"/>
    <property type="match status" value="1"/>
</dbReference>
<dbReference type="CDD" id="cd18773">
    <property type="entry name" value="PDC1_HK_sensor"/>
    <property type="match status" value="1"/>
</dbReference>
<dbReference type="InterPro" id="IPR052016">
    <property type="entry name" value="Bact_Sigma-Reg"/>
</dbReference>
<proteinExistence type="predicted"/>
<evidence type="ECO:0000313" key="11">
    <source>
        <dbReference type="Proteomes" id="UP000050277"/>
    </source>
</evidence>
<dbReference type="InterPro" id="IPR001932">
    <property type="entry name" value="PPM-type_phosphatase-like_dom"/>
</dbReference>
<reference evidence="10 11" key="1">
    <citation type="submission" date="2015-07" db="EMBL/GenBank/DDBJ databases">
        <title>Whole genome sequence of Herpetosiphon geysericola DSM 7119.</title>
        <authorList>
            <person name="Hemp J."/>
            <person name="Ward L.M."/>
            <person name="Pace L.A."/>
            <person name="Fischer W.W."/>
        </authorList>
    </citation>
    <scope>NUCLEOTIDE SEQUENCE [LARGE SCALE GENOMIC DNA]</scope>
    <source>
        <strain evidence="10 11">DSM 7119</strain>
    </source>
</reference>
<name>A0A0P6YL53_9CHLR</name>
<dbReference type="InterPro" id="IPR033479">
    <property type="entry name" value="dCache_1"/>
</dbReference>
<dbReference type="AlphaFoldDB" id="A0A0P6YL53"/>
<keyword evidence="11" id="KW-1185">Reference proteome</keyword>
<keyword evidence="5 8" id="KW-1133">Transmembrane helix</keyword>
<keyword evidence="2" id="KW-1003">Cell membrane</keyword>
<evidence type="ECO:0000256" key="3">
    <source>
        <dbReference type="ARBA" id="ARBA00022692"/>
    </source>
</evidence>
<organism evidence="10 11">
    <name type="scientific">Herpetosiphon geysericola</name>
    <dbReference type="NCBI Taxonomy" id="70996"/>
    <lineage>
        <taxon>Bacteria</taxon>
        <taxon>Bacillati</taxon>
        <taxon>Chloroflexota</taxon>
        <taxon>Chloroflexia</taxon>
        <taxon>Herpetosiphonales</taxon>
        <taxon>Herpetosiphonaceae</taxon>
        <taxon>Herpetosiphon</taxon>
    </lineage>
</organism>
<evidence type="ECO:0000256" key="2">
    <source>
        <dbReference type="ARBA" id="ARBA00022475"/>
    </source>
</evidence>
<dbReference type="SUPFAM" id="SSF81606">
    <property type="entry name" value="PP2C-like"/>
    <property type="match status" value="1"/>
</dbReference>
<dbReference type="Pfam" id="PF00672">
    <property type="entry name" value="HAMP"/>
    <property type="match status" value="1"/>
</dbReference>
<dbReference type="GO" id="GO:0016791">
    <property type="term" value="F:phosphatase activity"/>
    <property type="evidence" value="ECO:0007669"/>
    <property type="project" value="TreeGrafter"/>
</dbReference>
<feature type="transmembrane region" description="Helical" evidence="8">
    <location>
        <begin position="12"/>
        <end position="36"/>
    </location>
</feature>
<gene>
    <name evidence="10" type="ORF">SE18_06185</name>
</gene>
<dbReference type="GO" id="GO:0007165">
    <property type="term" value="P:signal transduction"/>
    <property type="evidence" value="ECO:0007669"/>
    <property type="project" value="InterPro"/>
</dbReference>
<dbReference type="CDD" id="cd18774">
    <property type="entry name" value="PDC2_HK_sensor"/>
    <property type="match status" value="1"/>
</dbReference>
<evidence type="ECO:0000313" key="10">
    <source>
        <dbReference type="EMBL" id="KPL90648.1"/>
    </source>
</evidence>
<evidence type="ECO:0000256" key="4">
    <source>
        <dbReference type="ARBA" id="ARBA00022801"/>
    </source>
</evidence>
<dbReference type="Gene3D" id="3.60.40.10">
    <property type="entry name" value="PPM-type phosphatase domain"/>
    <property type="match status" value="1"/>
</dbReference>
<dbReference type="PANTHER" id="PTHR43156:SF2">
    <property type="entry name" value="STAGE II SPORULATION PROTEIN E"/>
    <property type="match status" value="1"/>
</dbReference>
<evidence type="ECO:0000256" key="6">
    <source>
        <dbReference type="ARBA" id="ARBA00023136"/>
    </source>
</evidence>
<dbReference type="SMART" id="SM00331">
    <property type="entry name" value="PP2C_SIG"/>
    <property type="match status" value="1"/>
</dbReference>
<keyword evidence="7" id="KW-0175">Coiled coil</keyword>
<dbReference type="Gene3D" id="6.10.340.10">
    <property type="match status" value="1"/>
</dbReference>
<dbReference type="PANTHER" id="PTHR43156">
    <property type="entry name" value="STAGE II SPORULATION PROTEIN E-RELATED"/>
    <property type="match status" value="1"/>
</dbReference>
<dbReference type="EMBL" id="LGKP01000011">
    <property type="protein sequence ID" value="KPL90648.1"/>
    <property type="molecule type" value="Genomic_DNA"/>
</dbReference>
<evidence type="ECO:0000259" key="9">
    <source>
        <dbReference type="PROSITE" id="PS50885"/>
    </source>
</evidence>
<evidence type="ECO:0000256" key="7">
    <source>
        <dbReference type="SAM" id="Coils"/>
    </source>
</evidence>
<comment type="caution">
    <text evidence="10">The sequence shown here is derived from an EMBL/GenBank/DDBJ whole genome shotgun (WGS) entry which is preliminary data.</text>
</comment>
<dbReference type="InterPro" id="IPR003660">
    <property type="entry name" value="HAMP_dom"/>
</dbReference>
<dbReference type="GO" id="GO:0005886">
    <property type="term" value="C:plasma membrane"/>
    <property type="evidence" value="ECO:0007669"/>
    <property type="project" value="UniProtKB-SubCell"/>
</dbReference>
<keyword evidence="3 8" id="KW-0812">Transmembrane</keyword>
<dbReference type="OrthoDB" id="9763774at2"/>
<dbReference type="Pfam" id="PF07228">
    <property type="entry name" value="SpoIIE"/>
    <property type="match status" value="1"/>
</dbReference>
<evidence type="ECO:0000256" key="8">
    <source>
        <dbReference type="SAM" id="Phobius"/>
    </source>
</evidence>
<accession>A0A0P6YL53</accession>